<dbReference type="InterPro" id="IPR025323">
    <property type="entry name" value="DUF4229"/>
</dbReference>
<sequence>MRDVLVYSLLRLAILAGVWWLLYTLTSFGFYLSGILAALIALLLSILVLRRPRNQAAERWQRADERRRARKGEKHDEDADEEDALMDAEVGSTPAPDDEDTAGKADEQTASATRRRGDASR</sequence>
<proteinExistence type="predicted"/>
<feature type="transmembrane region" description="Helical" evidence="2">
    <location>
        <begin position="28"/>
        <end position="49"/>
    </location>
</feature>
<evidence type="ECO:0000256" key="1">
    <source>
        <dbReference type="SAM" id="MobiDB-lite"/>
    </source>
</evidence>
<dbReference type="RefSeq" id="WP_263594246.1">
    <property type="nucleotide sequence ID" value="NZ_CP107020.1"/>
</dbReference>
<keyword evidence="4" id="KW-1185">Reference proteome</keyword>
<evidence type="ECO:0000256" key="2">
    <source>
        <dbReference type="SAM" id="Phobius"/>
    </source>
</evidence>
<dbReference type="Pfam" id="PF14012">
    <property type="entry name" value="DUF4229"/>
    <property type="match status" value="1"/>
</dbReference>
<gene>
    <name evidence="3" type="ORF">BRM3_00945</name>
</gene>
<feature type="region of interest" description="Disordered" evidence="1">
    <location>
        <begin position="54"/>
        <end position="121"/>
    </location>
</feature>
<keyword evidence="2" id="KW-0812">Transmembrane</keyword>
<organism evidence="3 4">
    <name type="scientific">Brachybacterium huguangmaarense</name>
    <dbReference type="NCBI Taxonomy" id="1652028"/>
    <lineage>
        <taxon>Bacteria</taxon>
        <taxon>Bacillati</taxon>
        <taxon>Actinomycetota</taxon>
        <taxon>Actinomycetes</taxon>
        <taxon>Micrococcales</taxon>
        <taxon>Dermabacteraceae</taxon>
        <taxon>Brachybacterium</taxon>
    </lineage>
</organism>
<accession>A0ABY6G2K4</accession>
<feature type="compositionally biased region" description="Basic and acidic residues" evidence="1">
    <location>
        <begin position="59"/>
        <end position="77"/>
    </location>
</feature>
<protein>
    <submittedName>
        <fullName evidence="3">DUF4229 domain-containing protein</fullName>
    </submittedName>
</protein>
<name>A0ABY6G2K4_9MICO</name>
<evidence type="ECO:0000313" key="3">
    <source>
        <dbReference type="EMBL" id="UYG17036.1"/>
    </source>
</evidence>
<keyword evidence="2" id="KW-1133">Transmembrane helix</keyword>
<feature type="transmembrane region" description="Helical" evidence="2">
    <location>
        <begin position="5"/>
        <end position="22"/>
    </location>
</feature>
<reference evidence="3" key="1">
    <citation type="submission" date="2022-10" db="EMBL/GenBank/DDBJ databases">
        <title>Whole-Genome Sequencing of Brachybacterium huguangmaarense BRM-3, Isolated from Betula schmidtii.</title>
        <authorList>
            <person name="Haam D."/>
        </authorList>
    </citation>
    <scope>NUCLEOTIDE SEQUENCE</scope>
    <source>
        <strain evidence="3">BRM-3</strain>
    </source>
</reference>
<dbReference type="Proteomes" id="UP001164305">
    <property type="component" value="Chromosome"/>
</dbReference>
<evidence type="ECO:0000313" key="4">
    <source>
        <dbReference type="Proteomes" id="UP001164305"/>
    </source>
</evidence>
<dbReference type="EMBL" id="CP107020">
    <property type="protein sequence ID" value="UYG17036.1"/>
    <property type="molecule type" value="Genomic_DNA"/>
</dbReference>
<keyword evidence="2" id="KW-0472">Membrane</keyword>